<keyword evidence="4" id="KW-0488">Methylation</keyword>
<evidence type="ECO:0000256" key="1">
    <source>
        <dbReference type="ARBA" id="ARBA00004377"/>
    </source>
</evidence>
<dbReference type="RefSeq" id="WP_209378776.1">
    <property type="nucleotide sequence ID" value="NZ_JAGIZB010000005.1"/>
</dbReference>
<proteinExistence type="inferred from homology"/>
<evidence type="ECO:0000256" key="8">
    <source>
        <dbReference type="ARBA" id="ARBA00023136"/>
    </source>
</evidence>
<name>A0ABS4ADG0_9PROT</name>
<evidence type="ECO:0000256" key="5">
    <source>
        <dbReference type="ARBA" id="ARBA00022519"/>
    </source>
</evidence>
<gene>
    <name evidence="12" type="ORF">J8J14_07110</name>
</gene>
<comment type="similarity">
    <text evidence="9">Belongs to the GSP H family.</text>
</comment>
<dbReference type="EMBL" id="JAGIZB010000005">
    <property type="protein sequence ID" value="MBP0444548.1"/>
    <property type="molecule type" value="Genomic_DNA"/>
</dbReference>
<evidence type="ECO:0000259" key="11">
    <source>
        <dbReference type="Pfam" id="PF12019"/>
    </source>
</evidence>
<dbReference type="InterPro" id="IPR012902">
    <property type="entry name" value="N_methyl_site"/>
</dbReference>
<accession>A0ABS4ADG0</accession>
<evidence type="ECO:0000256" key="9">
    <source>
        <dbReference type="ARBA" id="ARBA00025772"/>
    </source>
</evidence>
<comment type="caution">
    <text evidence="12">The sequence shown here is derived from an EMBL/GenBank/DDBJ whole genome shotgun (WGS) entry which is preliminary data.</text>
</comment>
<evidence type="ECO:0000256" key="3">
    <source>
        <dbReference type="ARBA" id="ARBA00022475"/>
    </source>
</evidence>
<dbReference type="NCBIfam" id="TIGR02532">
    <property type="entry name" value="IV_pilin_GFxxxE"/>
    <property type="match status" value="1"/>
</dbReference>
<keyword evidence="3" id="KW-1003">Cell membrane</keyword>
<keyword evidence="5" id="KW-0997">Cell inner membrane</keyword>
<feature type="domain" description="General secretion pathway GspH" evidence="11">
    <location>
        <begin position="40"/>
        <end position="135"/>
    </location>
</feature>
<dbReference type="SUPFAM" id="SSF54523">
    <property type="entry name" value="Pili subunits"/>
    <property type="match status" value="1"/>
</dbReference>
<evidence type="ECO:0000256" key="2">
    <source>
        <dbReference type="ARBA" id="ARBA00021549"/>
    </source>
</evidence>
<keyword evidence="6" id="KW-0812">Transmembrane</keyword>
<keyword evidence="8" id="KW-0472">Membrane</keyword>
<organism evidence="12 13">
    <name type="scientific">Pararoseomonas baculiformis</name>
    <dbReference type="NCBI Taxonomy" id="2820812"/>
    <lineage>
        <taxon>Bacteria</taxon>
        <taxon>Pseudomonadati</taxon>
        <taxon>Pseudomonadota</taxon>
        <taxon>Alphaproteobacteria</taxon>
        <taxon>Acetobacterales</taxon>
        <taxon>Acetobacteraceae</taxon>
        <taxon>Pararoseomonas</taxon>
    </lineage>
</organism>
<protein>
    <recommendedName>
        <fullName evidence="2">Type II secretion system protein H</fullName>
    </recommendedName>
    <alternativeName>
        <fullName evidence="10">General secretion pathway protein H</fullName>
    </alternativeName>
</protein>
<dbReference type="InterPro" id="IPR022346">
    <property type="entry name" value="T2SS_GspH"/>
</dbReference>
<sequence length="144" mass="15046">MQSPGFTLFETLVVLLVLALASTAVPRLWGTGQGGLVRAAANDAAAMLREARAEARRTGRETRVVFDTALGRFRRADGGRTGNIPAGASLVIEGVASEADQEGRIALQFDAEGGSTGGRVTVLRGTAVAAVEVDWMTGHVRLAR</sequence>
<keyword evidence="13" id="KW-1185">Reference proteome</keyword>
<dbReference type="InterPro" id="IPR045584">
    <property type="entry name" value="Pilin-like"/>
</dbReference>
<evidence type="ECO:0000313" key="12">
    <source>
        <dbReference type="EMBL" id="MBP0444548.1"/>
    </source>
</evidence>
<comment type="subcellular location">
    <subcellularLocation>
        <location evidence="1">Cell inner membrane</location>
        <topology evidence="1">Single-pass membrane protein</topology>
    </subcellularLocation>
</comment>
<reference evidence="12 13" key="1">
    <citation type="submission" date="2021-03" db="EMBL/GenBank/DDBJ databases">
        <authorList>
            <person name="So Y."/>
        </authorList>
    </citation>
    <scope>NUCLEOTIDE SEQUENCE [LARGE SCALE GENOMIC DNA]</scope>
    <source>
        <strain evidence="12 13">SSH11</strain>
    </source>
</reference>
<evidence type="ECO:0000256" key="10">
    <source>
        <dbReference type="ARBA" id="ARBA00030775"/>
    </source>
</evidence>
<dbReference type="Pfam" id="PF12019">
    <property type="entry name" value="GspH"/>
    <property type="match status" value="1"/>
</dbReference>
<evidence type="ECO:0000256" key="4">
    <source>
        <dbReference type="ARBA" id="ARBA00022481"/>
    </source>
</evidence>
<evidence type="ECO:0000256" key="7">
    <source>
        <dbReference type="ARBA" id="ARBA00022989"/>
    </source>
</evidence>
<dbReference type="Proteomes" id="UP000681594">
    <property type="component" value="Unassembled WGS sequence"/>
</dbReference>
<keyword evidence="7" id="KW-1133">Transmembrane helix</keyword>
<evidence type="ECO:0000256" key="6">
    <source>
        <dbReference type="ARBA" id="ARBA00022692"/>
    </source>
</evidence>
<evidence type="ECO:0000313" key="13">
    <source>
        <dbReference type="Proteomes" id="UP000681594"/>
    </source>
</evidence>